<dbReference type="InterPro" id="IPR016169">
    <property type="entry name" value="FAD-bd_PCMH_sub2"/>
</dbReference>
<keyword evidence="1" id="KW-0274">FAD</keyword>
<dbReference type="Gene3D" id="3.30.70.2520">
    <property type="match status" value="1"/>
</dbReference>
<sequence length="553" mass="61591">MYNQFFSRRYRLLRRATNLLCAAGLLTAAGASGAQLPPPIEVPEVIQNYQGTQDCFPGVIYDPSSIEEVQGIVRDAAAQGRKVMAGTRRFNSQIDAACAGNGEVQVTLKNMDQVVSLDKENHLVTVQAGMRFNDLTAYLREHELGVPMVTELAIFTIGGMLGSGTHGSTFTQKSNMISDYVTELKIVDGKGDLRVVNGEMLNAARVNLGVLGIVVEATIEVESGYKIQAKVKGHRDDDDLESLILDFARDNHSANIAWFPGLGRYTVTTYNKVPLNSKGNAYNAQADVSDFSEYLFGLIFDSLHEADSSALQCFAASLRYTARSSSYFRDVDTGFKKYIKPTGHADLMQHFVCKEPNNCVWDKLPIALQEVAIPFEELPNWIADVRQIVAHSERTCFPLNGIYFRFGKASNSYLGMSSGRDSAFVGIEYTLRQRGEAVPKNYFVNLEIEQMSLRKYGARPHWGKNSVAIFEDMPSRFPKWSQFLDVKAELDPNNIFTNPFWERVSGQDPLENYLTPECNADGQCYCRTDAHCESGTSCQAGNWYSDARICRAE</sequence>
<dbReference type="PANTHER" id="PTHR43762">
    <property type="entry name" value="L-GULONOLACTONE OXIDASE"/>
    <property type="match status" value="1"/>
</dbReference>
<reference evidence="5" key="1">
    <citation type="journal article" date="2022" name="Arch. Microbiol.">
        <title>Microbulbifer okhotskensis sp. nov., isolated from a deep bottom sediment of the Okhotsk Sea.</title>
        <authorList>
            <person name="Romanenko L."/>
            <person name="Kurilenko V."/>
            <person name="Otstavnykh N."/>
            <person name="Velansky P."/>
            <person name="Isaeva M."/>
            <person name="Mikhailov V."/>
        </authorList>
    </citation>
    <scope>NUCLEOTIDE SEQUENCE</scope>
    <source>
        <strain evidence="5">OS29</strain>
    </source>
</reference>
<dbReference type="SUPFAM" id="SSF56176">
    <property type="entry name" value="FAD-binding/transporter-associated domain-like"/>
    <property type="match status" value="1"/>
</dbReference>
<dbReference type="GO" id="GO:0016020">
    <property type="term" value="C:membrane"/>
    <property type="evidence" value="ECO:0007669"/>
    <property type="project" value="InterPro"/>
</dbReference>
<dbReference type="GO" id="GO:0071949">
    <property type="term" value="F:FAD binding"/>
    <property type="evidence" value="ECO:0007669"/>
    <property type="project" value="InterPro"/>
</dbReference>
<dbReference type="GO" id="GO:0003885">
    <property type="term" value="F:D-arabinono-1,4-lactone oxidase activity"/>
    <property type="evidence" value="ECO:0007669"/>
    <property type="project" value="InterPro"/>
</dbReference>
<keyword evidence="3" id="KW-0732">Signal</keyword>
<dbReference type="InterPro" id="IPR007173">
    <property type="entry name" value="ALO_C"/>
</dbReference>
<gene>
    <name evidence="5" type="ORF">MO867_19650</name>
</gene>
<dbReference type="InterPro" id="IPR036318">
    <property type="entry name" value="FAD-bd_PCMH-like_sf"/>
</dbReference>
<evidence type="ECO:0000313" key="6">
    <source>
        <dbReference type="Proteomes" id="UP001139028"/>
    </source>
</evidence>
<dbReference type="InterPro" id="IPR006094">
    <property type="entry name" value="Oxid_FAD_bind_N"/>
</dbReference>
<dbReference type="PIRSF" id="PIRSF000136">
    <property type="entry name" value="LGO_GLO"/>
    <property type="match status" value="1"/>
</dbReference>
<dbReference type="RefSeq" id="WP_252472276.1">
    <property type="nucleotide sequence ID" value="NZ_JALBWM010000149.1"/>
</dbReference>
<dbReference type="InterPro" id="IPR016166">
    <property type="entry name" value="FAD-bd_PCMH"/>
</dbReference>
<dbReference type="PANTHER" id="PTHR43762:SF1">
    <property type="entry name" value="D-ARABINONO-1,4-LACTONE OXIDASE"/>
    <property type="match status" value="1"/>
</dbReference>
<evidence type="ECO:0000256" key="3">
    <source>
        <dbReference type="SAM" id="SignalP"/>
    </source>
</evidence>
<organism evidence="5 6">
    <name type="scientific">Microbulbifer okhotskensis</name>
    <dbReference type="NCBI Taxonomy" id="2926617"/>
    <lineage>
        <taxon>Bacteria</taxon>
        <taxon>Pseudomonadati</taxon>
        <taxon>Pseudomonadota</taxon>
        <taxon>Gammaproteobacteria</taxon>
        <taxon>Cellvibrionales</taxon>
        <taxon>Microbulbiferaceae</taxon>
        <taxon>Microbulbifer</taxon>
    </lineage>
</organism>
<dbReference type="Pfam" id="PF04030">
    <property type="entry name" value="ALO"/>
    <property type="match status" value="1"/>
</dbReference>
<protein>
    <submittedName>
        <fullName evidence="5">FAD-binding protein</fullName>
    </submittedName>
</protein>
<dbReference type="EMBL" id="JALBWM010000149">
    <property type="protein sequence ID" value="MCO1336550.1"/>
    <property type="molecule type" value="Genomic_DNA"/>
</dbReference>
<comment type="caution">
    <text evidence="5">The sequence shown here is derived from an EMBL/GenBank/DDBJ whole genome shotgun (WGS) entry which is preliminary data.</text>
</comment>
<evidence type="ECO:0000256" key="2">
    <source>
        <dbReference type="ARBA" id="ARBA00023002"/>
    </source>
</evidence>
<dbReference type="AlphaFoldDB" id="A0A9X2ERN8"/>
<keyword evidence="2" id="KW-0560">Oxidoreductase</keyword>
<name>A0A9X2ERN8_9GAMM</name>
<dbReference type="Gene3D" id="1.10.45.10">
    <property type="entry name" value="Vanillyl-alcohol Oxidase, Chain A, domain 4"/>
    <property type="match status" value="1"/>
</dbReference>
<dbReference type="Proteomes" id="UP001139028">
    <property type="component" value="Unassembled WGS sequence"/>
</dbReference>
<dbReference type="Pfam" id="PF01565">
    <property type="entry name" value="FAD_binding_4"/>
    <property type="match status" value="1"/>
</dbReference>
<dbReference type="InterPro" id="IPR016171">
    <property type="entry name" value="Vanillyl_alc_oxidase_C-sub2"/>
</dbReference>
<feature type="chain" id="PRO_5040746768" evidence="3">
    <location>
        <begin position="35"/>
        <end position="553"/>
    </location>
</feature>
<feature type="signal peptide" evidence="3">
    <location>
        <begin position="1"/>
        <end position="34"/>
    </location>
</feature>
<keyword evidence="6" id="KW-1185">Reference proteome</keyword>
<keyword evidence="1" id="KW-0285">Flavoprotein</keyword>
<proteinExistence type="predicted"/>
<evidence type="ECO:0000259" key="4">
    <source>
        <dbReference type="PROSITE" id="PS51387"/>
    </source>
</evidence>
<evidence type="ECO:0000313" key="5">
    <source>
        <dbReference type="EMBL" id="MCO1336550.1"/>
    </source>
</evidence>
<dbReference type="InterPro" id="IPR010031">
    <property type="entry name" value="FAD_lactone_oxidase-like"/>
</dbReference>
<accession>A0A9X2ERN8</accession>
<dbReference type="InterPro" id="IPR055154">
    <property type="entry name" value="GULLO2-like_C"/>
</dbReference>
<dbReference type="Gene3D" id="3.30.465.10">
    <property type="match status" value="1"/>
</dbReference>
<dbReference type="PROSITE" id="PS51387">
    <property type="entry name" value="FAD_PCMH"/>
    <property type="match status" value="1"/>
</dbReference>
<dbReference type="Pfam" id="PF22906">
    <property type="entry name" value="GULLO2-like_3rd"/>
    <property type="match status" value="1"/>
</dbReference>
<feature type="domain" description="FAD-binding PCMH-type" evidence="4">
    <location>
        <begin position="53"/>
        <end position="224"/>
    </location>
</feature>
<evidence type="ECO:0000256" key="1">
    <source>
        <dbReference type="ARBA" id="ARBA00022827"/>
    </source>
</evidence>